<evidence type="ECO:0000256" key="3">
    <source>
        <dbReference type="ARBA" id="ARBA00022670"/>
    </source>
</evidence>
<dbReference type="GO" id="GO:0042277">
    <property type="term" value="F:peptide binding"/>
    <property type="evidence" value="ECO:0007669"/>
    <property type="project" value="TreeGrafter"/>
</dbReference>
<reference evidence="15" key="1">
    <citation type="submission" date="2020-11" db="EMBL/GenBank/DDBJ databases">
        <authorList>
            <person name="Tran Van P."/>
        </authorList>
    </citation>
    <scope>NUCLEOTIDE SEQUENCE</scope>
</reference>
<evidence type="ECO:0000256" key="7">
    <source>
        <dbReference type="ARBA" id="ARBA00023049"/>
    </source>
</evidence>
<organism evidence="15">
    <name type="scientific">Notodromas monacha</name>
    <dbReference type="NCBI Taxonomy" id="399045"/>
    <lineage>
        <taxon>Eukaryota</taxon>
        <taxon>Metazoa</taxon>
        <taxon>Ecdysozoa</taxon>
        <taxon>Arthropoda</taxon>
        <taxon>Crustacea</taxon>
        <taxon>Oligostraca</taxon>
        <taxon>Ostracoda</taxon>
        <taxon>Podocopa</taxon>
        <taxon>Podocopida</taxon>
        <taxon>Cypridocopina</taxon>
        <taxon>Cypridoidea</taxon>
        <taxon>Cyprididae</taxon>
        <taxon>Notodromas</taxon>
    </lineage>
</organism>
<dbReference type="GO" id="GO:0005886">
    <property type="term" value="C:plasma membrane"/>
    <property type="evidence" value="ECO:0007669"/>
    <property type="project" value="UniProtKB-SubCell"/>
</dbReference>
<keyword evidence="16" id="KW-1185">Reference proteome</keyword>
<dbReference type="GO" id="GO:0005615">
    <property type="term" value="C:extracellular space"/>
    <property type="evidence" value="ECO:0007669"/>
    <property type="project" value="TreeGrafter"/>
</dbReference>
<evidence type="ECO:0000256" key="9">
    <source>
        <dbReference type="PIRSR" id="PIRSR634016-3"/>
    </source>
</evidence>
<feature type="domain" description="Aminopeptidase N-like N-terminal" evidence="14">
    <location>
        <begin position="722"/>
        <end position="914"/>
    </location>
</feature>
<feature type="binding site" evidence="9">
    <location>
        <position position="1010"/>
    </location>
    <ligand>
        <name>Zn(2+)</name>
        <dbReference type="ChEBI" id="CHEBI:29105"/>
        <note>catalytic</note>
    </ligand>
</feature>
<feature type="binding site" evidence="9">
    <location>
        <position position="1014"/>
    </location>
    <ligand>
        <name>Zn(2+)</name>
        <dbReference type="ChEBI" id="CHEBI:29105"/>
        <note>catalytic</note>
    </ligand>
</feature>
<dbReference type="InterPro" id="IPR050344">
    <property type="entry name" value="Peptidase_M1_aminopeptidases"/>
</dbReference>
<dbReference type="GO" id="GO:0043171">
    <property type="term" value="P:peptide catabolic process"/>
    <property type="evidence" value="ECO:0007669"/>
    <property type="project" value="TreeGrafter"/>
</dbReference>
<dbReference type="CDD" id="cd09601">
    <property type="entry name" value="M1_APN-Q_like"/>
    <property type="match status" value="2"/>
</dbReference>
<evidence type="ECO:0000256" key="6">
    <source>
        <dbReference type="ARBA" id="ARBA00022833"/>
    </source>
</evidence>
<name>A0A7R9BZC0_9CRUS</name>
<keyword evidence="5" id="KW-0378">Hydrolase</keyword>
<dbReference type="GO" id="GO:0070006">
    <property type="term" value="F:metalloaminopeptidase activity"/>
    <property type="evidence" value="ECO:0007669"/>
    <property type="project" value="TreeGrafter"/>
</dbReference>
<dbReference type="InterPro" id="IPR027268">
    <property type="entry name" value="Peptidase_M4/M1_CTD_sf"/>
</dbReference>
<evidence type="ECO:0000313" key="15">
    <source>
        <dbReference type="EMBL" id="CAD7282952.1"/>
    </source>
</evidence>
<evidence type="ECO:0000256" key="10">
    <source>
        <dbReference type="PIRSR" id="PIRSR634016-4"/>
    </source>
</evidence>
<sequence>MDCQRVLERFPENATAGRWALLPTILRMGSRTHWQSISLTPLPLCSIPMPKTVKGTGIMHFAKALIGALLIAVSTNAQNFRLPLNVIPSHYDIEVQVKLDPAEDFTFSGIVSINFTCVEATDTVVIHNYNLTVDEANVVLQARDESGTSVGIDRHEYEWDYAKFQTIFLTESLVAGHDYRLTIPYSGTHLEPTSSRALYPCFDEPGLKATFSITVGHTNKYQAFTNMPLTSSAVDPDPPNIIWDYHETTVVMSPYLVAIIVGDFTRVPTSDPRQFILVRDEVTNLTGDAAVFAPAILNEMETRLSTPFPLPKLDHAGLVGFSGGMENYGLIFYNEDEVARSDGSASLTLMAHETSHMWTGNLVTCQWWDVAWLNEGMTHFFTYFIAEKIDRKFPYFDKLGTEMMDKAMGYDFKPSALPMVIPIIQPNDISNAFGGDLIYKRGGNIGRMMYYLLGEEVLIEGMKNYFADNQFKSVTEEHLFTALNNAAEAAGLELEYSVSELISPFTNQAGYPLVNVTNTGVKEDGKSVYKVSQVNYDTVTWNKILDALKVSRKTFPNTNVAAIISDGLQLCRLNLVDPDVCKRFPEKLRNERSLIVWLTAAKNLHTAIANAADTTAELTRIKKIVKKAEFNVMRSREVMTPEHESLLDLLRNFSKHLEGPNATRSYISSHEAFWDKIFEDKEQDLKMQFSHHKIGTVLETAAYREESETISQEFRLPTKIIPSHYDVDIVAKLDPDENFTFFGTVDIFFTCVEATDSIILHNWLLLVDEANVLLQDQSGNLLNIDHHEYDWDYAEFQKIFLVDPLELGNNYKLTIPYAGNMSSVPSGLWYGSYVGDQGSVEYFAGTQHGTVSTRAVFPCFDEPAFKATFRISVGHHSKYSAFSNMPLVETIPHPDLSDYVTDYFEISPVMSTYIVAIVIGDYTRVPTDDPKQFVLVRDEITGLTGDAVNYVPDILREMEARFLIPYPLPKLDHAGLIGFGGGMENYGLILYVEDGIASEEGKANLELLTHEIAHMWAGNLVTCEWWDVSWLNEGMTEFFTFLIAGFVDTTYPYMDLLATRLMEVGMDYDSDSSALPLVVPINEPADIDQNAFNGPLIYYRGGAIGGVIYQLLGDQAFLAGIQTYFAQHMFQTVREEDLFLALNTAAEEAGLGLEYSVADLISPFTNQAGVPLVTVTNTGVKENGKSVYTVSQRRLLNVMNNEHNDDTLWPIVLTWATSSAPDFEDKTPKAYLTEASMTVTIAGDDDWVLFNNKRSGYYRVNYDTVTWTKILDALENAGNPFPDTNIAAVISDALELCLLGLVDPDVCDRIPNTLGNQTSLFVWISAVRNLHKSIARAADEVAELNRIKEIVNRAEFDTSMRTRKESMPDDQHKKLLNLLKDFKHHLEGSNAANTFISLDEELRNKRLQQQQKDMIRRISHDEHS</sequence>
<dbReference type="InterPro" id="IPR034016">
    <property type="entry name" value="M1_APN-typ"/>
</dbReference>
<evidence type="ECO:0000259" key="13">
    <source>
        <dbReference type="Pfam" id="PF11838"/>
    </source>
</evidence>
<dbReference type="EMBL" id="CAJPEX010004585">
    <property type="protein sequence ID" value="CAG0923104.1"/>
    <property type="molecule type" value="Genomic_DNA"/>
</dbReference>
<feature type="domain" description="ERAP1-like C-terminal" evidence="13">
    <location>
        <begin position="1247"/>
        <end position="1340"/>
    </location>
</feature>
<dbReference type="SUPFAM" id="SSF55486">
    <property type="entry name" value="Metalloproteases ('zincins'), catalytic domain"/>
    <property type="match status" value="2"/>
</dbReference>
<dbReference type="PANTHER" id="PTHR11533">
    <property type="entry name" value="PROTEASE M1 ZINC METALLOPROTEASE"/>
    <property type="match status" value="1"/>
</dbReference>
<dbReference type="Gene3D" id="2.60.40.1910">
    <property type="match status" value="1"/>
</dbReference>
<comment type="similarity">
    <text evidence="2">Belongs to the peptidase M1 family.</text>
</comment>
<dbReference type="Gene3D" id="1.10.390.10">
    <property type="entry name" value="Neutral Protease Domain 2"/>
    <property type="match status" value="2"/>
</dbReference>
<evidence type="ECO:0000256" key="1">
    <source>
        <dbReference type="ARBA" id="ARBA00004609"/>
    </source>
</evidence>
<dbReference type="SUPFAM" id="SSF63737">
    <property type="entry name" value="Leukotriene A4 hydrolase N-terminal domain"/>
    <property type="match status" value="2"/>
</dbReference>
<dbReference type="Pfam" id="PF17900">
    <property type="entry name" value="Peptidase_M1_N"/>
    <property type="match status" value="3"/>
</dbReference>
<dbReference type="InterPro" id="IPR024571">
    <property type="entry name" value="ERAP1-like_C_dom"/>
</dbReference>
<feature type="active site" description="Proton acceptor" evidence="8">
    <location>
        <position position="1011"/>
    </location>
</feature>
<evidence type="ECO:0000259" key="14">
    <source>
        <dbReference type="Pfam" id="PF17900"/>
    </source>
</evidence>
<proteinExistence type="inferred from homology"/>
<evidence type="ECO:0000256" key="2">
    <source>
        <dbReference type="ARBA" id="ARBA00010136"/>
    </source>
</evidence>
<dbReference type="PANTHER" id="PTHR11533:SF294">
    <property type="entry name" value="THYROTROPIN-RELEASING HORMONE-DEGRADING ECTOENZYME"/>
    <property type="match status" value="1"/>
</dbReference>
<feature type="domain" description="Aminopeptidase N-like N-terminal" evidence="14">
    <location>
        <begin position="88"/>
        <end position="187"/>
    </location>
</feature>
<dbReference type="InterPro" id="IPR042097">
    <property type="entry name" value="Aminopeptidase_N-like_N_sf"/>
</dbReference>
<feature type="domain" description="Peptidase M1 membrane alanine aminopeptidase" evidence="12">
    <location>
        <begin position="295"/>
        <end position="488"/>
    </location>
</feature>
<evidence type="ECO:0000256" key="5">
    <source>
        <dbReference type="ARBA" id="ARBA00022801"/>
    </source>
</evidence>
<feature type="domain" description="Peptidase M1 membrane alanine aminopeptidase" evidence="12">
    <location>
        <begin position="948"/>
        <end position="1147"/>
    </location>
</feature>
<evidence type="ECO:0000313" key="16">
    <source>
        <dbReference type="Proteomes" id="UP000678499"/>
    </source>
</evidence>
<feature type="coiled-coil region" evidence="11">
    <location>
        <begin position="1327"/>
        <end position="1354"/>
    </location>
</feature>
<evidence type="ECO:0000256" key="4">
    <source>
        <dbReference type="ARBA" id="ARBA00022723"/>
    </source>
</evidence>
<dbReference type="Gene3D" id="2.60.40.1730">
    <property type="entry name" value="tricorn interacting facor f3 domain"/>
    <property type="match status" value="3"/>
</dbReference>
<dbReference type="InterPro" id="IPR045357">
    <property type="entry name" value="Aminopeptidase_N-like_N"/>
</dbReference>
<feature type="binding site" evidence="9">
    <location>
        <position position="1033"/>
    </location>
    <ligand>
        <name>Zn(2+)</name>
        <dbReference type="ChEBI" id="CHEBI:29105"/>
        <note>catalytic</note>
    </ligand>
</feature>
<keyword evidence="3" id="KW-0645">Protease</keyword>
<gene>
    <name evidence="15" type="ORF">NMOB1V02_LOCUS10570</name>
</gene>
<dbReference type="Gene3D" id="1.10.3480.20">
    <property type="match status" value="1"/>
</dbReference>
<keyword evidence="11" id="KW-0175">Coiled coil</keyword>
<feature type="site" description="Transition state stabilizer" evidence="10">
    <location>
        <position position="1098"/>
    </location>
</feature>
<dbReference type="GO" id="GO:0005737">
    <property type="term" value="C:cytoplasm"/>
    <property type="evidence" value="ECO:0007669"/>
    <property type="project" value="TreeGrafter"/>
</dbReference>
<dbReference type="GO" id="GO:0006508">
    <property type="term" value="P:proteolysis"/>
    <property type="evidence" value="ECO:0007669"/>
    <property type="project" value="UniProtKB-KW"/>
</dbReference>
<evidence type="ECO:0000256" key="8">
    <source>
        <dbReference type="PIRSR" id="PIRSR634016-1"/>
    </source>
</evidence>
<dbReference type="InterPro" id="IPR014782">
    <property type="entry name" value="Peptidase_M1_dom"/>
</dbReference>
<dbReference type="OrthoDB" id="10031169at2759"/>
<keyword evidence="6 9" id="KW-0862">Zinc</keyword>
<dbReference type="Proteomes" id="UP000678499">
    <property type="component" value="Unassembled WGS sequence"/>
</dbReference>
<protein>
    <recommendedName>
        <fullName evidence="17">Aminopeptidase</fullName>
    </recommendedName>
</protein>
<dbReference type="Pfam" id="PF01433">
    <property type="entry name" value="Peptidase_M1"/>
    <property type="match status" value="2"/>
</dbReference>
<dbReference type="Pfam" id="PF11838">
    <property type="entry name" value="ERAP1_C"/>
    <property type="match status" value="1"/>
</dbReference>
<evidence type="ECO:0000256" key="11">
    <source>
        <dbReference type="SAM" id="Coils"/>
    </source>
</evidence>
<dbReference type="Gene3D" id="1.25.50.20">
    <property type="match status" value="1"/>
</dbReference>
<comment type="cofactor">
    <cofactor evidence="9">
        <name>Zn(2+)</name>
        <dbReference type="ChEBI" id="CHEBI:29105"/>
    </cofactor>
    <text evidence="9">Binds 1 zinc ion per subunit.</text>
</comment>
<dbReference type="InterPro" id="IPR001930">
    <property type="entry name" value="Peptidase_M1"/>
</dbReference>
<dbReference type="PRINTS" id="PR00756">
    <property type="entry name" value="ALADIPTASE"/>
</dbReference>
<dbReference type="EMBL" id="OA886622">
    <property type="protein sequence ID" value="CAD7282952.1"/>
    <property type="molecule type" value="Genomic_DNA"/>
</dbReference>
<evidence type="ECO:0000259" key="12">
    <source>
        <dbReference type="Pfam" id="PF01433"/>
    </source>
</evidence>
<dbReference type="GO" id="GO:0008270">
    <property type="term" value="F:zinc ion binding"/>
    <property type="evidence" value="ECO:0007669"/>
    <property type="project" value="InterPro"/>
</dbReference>
<keyword evidence="4 9" id="KW-0479">Metal-binding</keyword>
<feature type="domain" description="Aminopeptidase N-like N-terminal" evidence="14">
    <location>
        <begin position="188"/>
        <end position="256"/>
    </location>
</feature>
<accession>A0A7R9BZC0</accession>
<keyword evidence="7" id="KW-0482">Metalloprotease</keyword>
<evidence type="ECO:0008006" key="17">
    <source>
        <dbReference type="Google" id="ProtNLM"/>
    </source>
</evidence>
<comment type="subcellular location">
    <subcellularLocation>
        <location evidence="1">Cell membrane</location>
        <topology evidence="1">Lipid-anchor</topology>
        <topology evidence="1">GPI-anchor</topology>
    </subcellularLocation>
</comment>